<dbReference type="AlphaFoldDB" id="A0ABD6ADK2"/>
<organism evidence="1 2">
    <name type="scientific">Halomarina halobia</name>
    <dbReference type="NCBI Taxonomy" id="3033386"/>
    <lineage>
        <taxon>Archaea</taxon>
        <taxon>Methanobacteriati</taxon>
        <taxon>Methanobacteriota</taxon>
        <taxon>Stenosarchaea group</taxon>
        <taxon>Halobacteria</taxon>
        <taxon>Halobacteriales</taxon>
        <taxon>Natronomonadaceae</taxon>
        <taxon>Halomarina</taxon>
    </lineage>
</organism>
<dbReference type="Proteomes" id="UP001596547">
    <property type="component" value="Unassembled WGS sequence"/>
</dbReference>
<evidence type="ECO:0000313" key="1">
    <source>
        <dbReference type="EMBL" id="MFC7318305.1"/>
    </source>
</evidence>
<proteinExistence type="predicted"/>
<sequence length="711" mass="78831">MKDALTITETEDPYGVRIIDDIQGVQTQLRLPSRAAIESCSTDHFTFPVDRAVRLDATEVRVPHLVNVIVRNADADVVVEAANRKRAETECGSYTVEITSLSIVTYLHVEGRLVITDDGGERVIEALDTDHVRLGVRSRHEYPAATVTTTEDPIDVMRALSTLGSALKTTSAERSWPSLRGHPPLIEFGDRFDRPSSLRDREHTTTLELPPEYEYVFPAASLAYYLDAEVRPGDAPRLLLDDSVHELDSERGYETAVHRTLKQVFLLDCVTRTEGYYPVELNVRERLEERLDLDFADLYDRSAGNRLAAYLDVPFDAVADEIPTWKQTADVAPRADHVEYLPFLAADLALVRCPPTRRPTEAETPVVLADFFRSGGRSVAESNVWRESGRAEPTRRNRDDDMAERVIGVPPSETIEHTWIGDGYPLAASKPTIAACKRRLAAKPSGSIRVAVVSNSPEMRAENDVSEYYGLRELVEFDVALYEDLTREELADLFATELDFVHYVGHVDAEGVQCADGFLDTGTLDAVGTRAFVLNACNSYEQGMRLVRAGAIAGVVTASKVGNEPATRIGRTTARLLNSGFSLAGVLDIVGRTTVTGQQYGVVGDAQLALTDNRAGTPISMDLTRVAADRYAVALWGYPTPRVPLGTLYTPYIAQNERRYLNSGRISEFVVTHSELEEFLALERFPVMYEGVLYWSDRLLNGGIDDVLNRE</sequence>
<evidence type="ECO:0008006" key="3">
    <source>
        <dbReference type="Google" id="ProtNLM"/>
    </source>
</evidence>
<dbReference type="GeneID" id="79317521"/>
<keyword evidence="2" id="KW-1185">Reference proteome</keyword>
<evidence type="ECO:0000313" key="2">
    <source>
        <dbReference type="Proteomes" id="UP001596547"/>
    </source>
</evidence>
<dbReference type="EMBL" id="JBHTBF010000003">
    <property type="protein sequence ID" value="MFC7318305.1"/>
    <property type="molecule type" value="Genomic_DNA"/>
</dbReference>
<accession>A0ABD6ADK2</accession>
<dbReference type="RefSeq" id="WP_276305904.1">
    <property type="nucleotide sequence ID" value="NZ_CP119993.1"/>
</dbReference>
<protein>
    <recommendedName>
        <fullName evidence="3">CHAT domain-containing protein</fullName>
    </recommendedName>
</protein>
<name>A0ABD6ADK2_9EURY</name>
<gene>
    <name evidence="1" type="ORF">ACFQPE_16105</name>
</gene>
<reference evidence="1 2" key="1">
    <citation type="journal article" date="2019" name="Int. J. Syst. Evol. Microbiol.">
        <title>The Global Catalogue of Microorganisms (GCM) 10K type strain sequencing project: providing services to taxonomists for standard genome sequencing and annotation.</title>
        <authorList>
            <consortium name="The Broad Institute Genomics Platform"/>
            <consortium name="The Broad Institute Genome Sequencing Center for Infectious Disease"/>
            <person name="Wu L."/>
            <person name="Ma J."/>
        </authorList>
    </citation>
    <scope>NUCLEOTIDE SEQUENCE [LARGE SCALE GENOMIC DNA]</scope>
    <source>
        <strain evidence="1 2">PSR21</strain>
    </source>
</reference>
<comment type="caution">
    <text evidence="1">The sequence shown here is derived from an EMBL/GenBank/DDBJ whole genome shotgun (WGS) entry which is preliminary data.</text>
</comment>